<dbReference type="Proteomes" id="UP000623250">
    <property type="component" value="Unassembled WGS sequence"/>
</dbReference>
<comment type="caution">
    <text evidence="1">The sequence shown here is derived from an EMBL/GenBank/DDBJ whole genome shotgun (WGS) entry which is preliminary data.</text>
</comment>
<proteinExistence type="predicted"/>
<reference evidence="1 2" key="1">
    <citation type="submission" date="2020-12" db="EMBL/GenBank/DDBJ databases">
        <title>Revised draft genomes of Rhodomicrobium vannielii ATCC 17100 and Rhodomicrobium udaipurense JA643.</title>
        <authorList>
            <person name="Conners E.M."/>
            <person name="Davenport E.J."/>
            <person name="Bose A."/>
        </authorList>
    </citation>
    <scope>NUCLEOTIDE SEQUENCE [LARGE SCALE GENOMIC DNA]</scope>
    <source>
        <strain evidence="1 2">JA643</strain>
    </source>
</reference>
<keyword evidence="2" id="KW-1185">Reference proteome</keyword>
<protein>
    <recommendedName>
        <fullName evidence="3">DUF1828 domain-containing protein</fullName>
    </recommendedName>
</protein>
<gene>
    <name evidence="1" type="ORF">JDN41_02050</name>
</gene>
<accession>A0A8I1KJ08</accession>
<evidence type="ECO:0008006" key="3">
    <source>
        <dbReference type="Google" id="ProtNLM"/>
    </source>
</evidence>
<evidence type="ECO:0000313" key="2">
    <source>
        <dbReference type="Proteomes" id="UP000623250"/>
    </source>
</evidence>
<name>A0A8I1KJ08_9HYPH</name>
<dbReference type="AlphaFoldDB" id="A0A8I1KJ08"/>
<dbReference type="RefSeq" id="WP_155955265.1">
    <property type="nucleotide sequence ID" value="NZ_JAEMUK010000004.1"/>
</dbReference>
<dbReference type="EMBL" id="JAEMUK010000004">
    <property type="protein sequence ID" value="MBJ7542336.1"/>
    <property type="molecule type" value="Genomic_DNA"/>
</dbReference>
<evidence type="ECO:0000313" key="1">
    <source>
        <dbReference type="EMBL" id="MBJ7542336.1"/>
    </source>
</evidence>
<organism evidence="1 2">
    <name type="scientific">Rhodomicrobium udaipurense</name>
    <dbReference type="NCBI Taxonomy" id="1202716"/>
    <lineage>
        <taxon>Bacteria</taxon>
        <taxon>Pseudomonadati</taxon>
        <taxon>Pseudomonadota</taxon>
        <taxon>Alphaproteobacteria</taxon>
        <taxon>Hyphomicrobiales</taxon>
        <taxon>Hyphomicrobiaceae</taxon>
        <taxon>Rhodomicrobium</taxon>
    </lineage>
</organism>
<sequence length="247" mass="26735">MNVAELVKCELAKWPQPMVEGNTVVVATHCLYPSRTVVTAFIDSGPKTAVVSDGGGAISEARNLPDNPEKLISTLRKQVGAWGLNVGKNGWIYSCSIPIEDVAAMVAVVASASRDAAKALVTMFRAKSQPDWTGGLDRILRNEFGANVKREVKISGESNKTHKFDFVVRLPSRDRLVIDTVKPEAGSINSAIVHHIDLRQSGQKGLVQRIVFNDLEDWNSADLALLEVGAQPVALSKAQHVFQKLAA</sequence>